<dbReference type="Pfam" id="PF12804">
    <property type="entry name" value="NTP_transf_3"/>
    <property type="match status" value="1"/>
</dbReference>
<protein>
    <recommendedName>
        <fullName evidence="1">MobA-like NTP transferase domain-containing protein</fullName>
    </recommendedName>
</protein>
<feature type="domain" description="MobA-like NTP transferase" evidence="1">
    <location>
        <begin position="6"/>
        <end position="162"/>
    </location>
</feature>
<dbReference type="Gene3D" id="3.90.550.10">
    <property type="entry name" value="Spore Coat Polysaccharide Biosynthesis Protein SpsA, Chain A"/>
    <property type="match status" value="1"/>
</dbReference>
<gene>
    <name evidence="2" type="ORF">KL86CLO1_20037</name>
</gene>
<dbReference type="CDD" id="cd04182">
    <property type="entry name" value="GT_2_like_f"/>
    <property type="match status" value="1"/>
</dbReference>
<dbReference type="AlphaFoldDB" id="A0A212KLY0"/>
<dbReference type="PANTHER" id="PTHR43777:SF1">
    <property type="entry name" value="MOLYBDENUM COFACTOR CYTIDYLYLTRANSFERASE"/>
    <property type="match status" value="1"/>
</dbReference>
<dbReference type="EMBL" id="FLUN01000002">
    <property type="protein sequence ID" value="SBW12595.1"/>
    <property type="molecule type" value="Genomic_DNA"/>
</dbReference>
<evidence type="ECO:0000313" key="2">
    <source>
        <dbReference type="EMBL" id="SBW12595.1"/>
    </source>
</evidence>
<evidence type="ECO:0000259" key="1">
    <source>
        <dbReference type="Pfam" id="PF12804"/>
    </source>
</evidence>
<name>A0A212KLY0_9FIRM</name>
<dbReference type="GO" id="GO:0016779">
    <property type="term" value="F:nucleotidyltransferase activity"/>
    <property type="evidence" value="ECO:0007669"/>
    <property type="project" value="UniProtKB-ARBA"/>
</dbReference>
<accession>A0A212KLY0</accession>
<dbReference type="SUPFAM" id="SSF53448">
    <property type="entry name" value="Nucleotide-diphospho-sugar transferases"/>
    <property type="match status" value="1"/>
</dbReference>
<dbReference type="PANTHER" id="PTHR43777">
    <property type="entry name" value="MOLYBDENUM COFACTOR CYTIDYLYLTRANSFERASE"/>
    <property type="match status" value="1"/>
</dbReference>
<reference evidence="2" key="1">
    <citation type="submission" date="2016-04" db="EMBL/GenBank/DDBJ databases">
        <authorList>
            <person name="Evans L.H."/>
            <person name="Alamgir A."/>
            <person name="Owens N."/>
            <person name="Weber N.D."/>
            <person name="Virtaneva K."/>
            <person name="Barbian K."/>
            <person name="Babar A."/>
            <person name="Rosenke K."/>
        </authorList>
    </citation>
    <scope>NUCLEOTIDE SEQUENCE</scope>
    <source>
        <strain evidence="2">86</strain>
    </source>
</reference>
<dbReference type="InterPro" id="IPR025877">
    <property type="entry name" value="MobA-like_NTP_Trfase"/>
</dbReference>
<proteinExistence type="predicted"/>
<sequence>MKIGLILMASGAGSRFGGNKLFADVGGRPLVDRAMDAYPPTLFHRAIVVSCYPALLTLAAARGYRSILNRRADEGISASIHLGMAEMAGTDGVLFAVCDQPWLTVESVERLLSAFEAQPDKIAALSWQGRKGNPCLFPPAYYEELSALTGDRGGGTVIKAHRSALFLVEALAERELRDVDSPEDLI</sequence>
<dbReference type="InterPro" id="IPR029044">
    <property type="entry name" value="Nucleotide-diphossugar_trans"/>
</dbReference>
<organism evidence="2">
    <name type="scientific">uncultured Eubacteriales bacterium</name>
    <dbReference type="NCBI Taxonomy" id="172733"/>
    <lineage>
        <taxon>Bacteria</taxon>
        <taxon>Bacillati</taxon>
        <taxon>Bacillota</taxon>
        <taxon>Clostridia</taxon>
        <taxon>Eubacteriales</taxon>
        <taxon>environmental samples</taxon>
    </lineage>
</organism>